<dbReference type="Gene3D" id="3.40.1350.80">
    <property type="match status" value="1"/>
</dbReference>
<dbReference type="GO" id="GO:0000287">
    <property type="term" value="F:magnesium ion binding"/>
    <property type="evidence" value="ECO:0007669"/>
    <property type="project" value="InterPro"/>
</dbReference>
<dbReference type="GO" id="GO:0003677">
    <property type="term" value="F:DNA binding"/>
    <property type="evidence" value="ECO:0007669"/>
    <property type="project" value="InterPro"/>
</dbReference>
<evidence type="ECO:0000259" key="2">
    <source>
        <dbReference type="Pfam" id="PF17728"/>
    </source>
</evidence>
<name>W4M2V9_9BACT</name>
<evidence type="ECO:0008006" key="5">
    <source>
        <dbReference type="Google" id="ProtNLM"/>
    </source>
</evidence>
<comment type="caution">
    <text evidence="3">The sequence shown here is derived from an EMBL/GenBank/DDBJ whole genome shotgun (WGS) entry which is preliminary data.</text>
</comment>
<dbReference type="GO" id="GO:0009036">
    <property type="term" value="F:type II site-specific deoxyribonuclease activity"/>
    <property type="evidence" value="ECO:0007669"/>
    <property type="project" value="InterPro"/>
</dbReference>
<dbReference type="Pfam" id="PF06616">
    <property type="entry name" value="BsuBI_PstI_RE"/>
    <property type="match status" value="1"/>
</dbReference>
<dbReference type="InterPro" id="IPR041454">
    <property type="entry name" value="BsuBI/PstI_N"/>
</dbReference>
<dbReference type="InterPro" id="IPR041963">
    <property type="entry name" value="BsuBI/PstI_C_sf"/>
</dbReference>
<dbReference type="GO" id="GO:0009307">
    <property type="term" value="P:DNA restriction-modification system"/>
    <property type="evidence" value="ECO:0007669"/>
    <property type="project" value="InterPro"/>
</dbReference>
<organism evidence="3 4">
    <name type="scientific">Candidatus Entotheonella gemina</name>
    <dbReference type="NCBI Taxonomy" id="1429439"/>
    <lineage>
        <taxon>Bacteria</taxon>
        <taxon>Pseudomonadati</taxon>
        <taxon>Nitrospinota/Tectimicrobiota group</taxon>
        <taxon>Candidatus Tectimicrobiota</taxon>
        <taxon>Candidatus Entotheonellia</taxon>
        <taxon>Candidatus Entotheonellales</taxon>
        <taxon>Candidatus Entotheonellaceae</taxon>
        <taxon>Candidatus Entotheonella</taxon>
    </lineage>
</organism>
<reference evidence="3 4" key="1">
    <citation type="journal article" date="2014" name="Nature">
        <title>An environmental bacterial taxon with a large and distinct metabolic repertoire.</title>
        <authorList>
            <person name="Wilson M.C."/>
            <person name="Mori T."/>
            <person name="Ruckert C."/>
            <person name="Uria A.R."/>
            <person name="Helf M.J."/>
            <person name="Takada K."/>
            <person name="Gernert C."/>
            <person name="Steffens U.A."/>
            <person name="Heycke N."/>
            <person name="Schmitt S."/>
            <person name="Rinke C."/>
            <person name="Helfrich E.J."/>
            <person name="Brachmann A.O."/>
            <person name="Gurgui C."/>
            <person name="Wakimoto T."/>
            <person name="Kracht M."/>
            <person name="Crusemann M."/>
            <person name="Hentschel U."/>
            <person name="Abe I."/>
            <person name="Matsunaga S."/>
            <person name="Kalinowski J."/>
            <person name="Takeyama H."/>
            <person name="Piel J."/>
        </authorList>
    </citation>
    <scope>NUCLEOTIDE SEQUENCE [LARGE SCALE GENOMIC DNA]</scope>
    <source>
        <strain evidence="4">TSY2</strain>
    </source>
</reference>
<keyword evidence="4" id="KW-1185">Reference proteome</keyword>
<sequence>MVEDLEEAQLDLEEVKVLLQQLGLDRKLITEQSAICILALADGRERDGLLQGKKHLRDGARIHDIMTFARQDCGKEVAENTRESYRKSSLRPLCEEGLVIRHQLSTNDPKTFYRLHPDILRLMTCPAPLERRWLAQELASRLSQGEGWRQQQRKAEVPVEVGQAQPFFLSPGAHSRLTAEVVEHYASRFMIKPRVVYLGDTRHKDGYQNRDLMRELNLPIQVTANLPDVILLCEAERRLVVVEVVASSGPISASRMAQLDQLVLQPQALGYRLRYVTAFPNRRILRRFIEEIAWGTDVWVASEPEGVIRFGTEDDRQTTWPSR</sequence>
<dbReference type="InterPro" id="IPR041962">
    <property type="entry name" value="BsuBI/PstI_N_sf"/>
</dbReference>
<accession>W4M2V9</accession>
<evidence type="ECO:0000313" key="3">
    <source>
        <dbReference type="EMBL" id="ETX04503.1"/>
    </source>
</evidence>
<dbReference type="InterPro" id="IPR009528">
    <property type="entry name" value="Restrct_endonuc_II_BsuBI_C"/>
</dbReference>
<gene>
    <name evidence="3" type="ORF">ETSY2_28415</name>
</gene>
<feature type="domain" description="BsuBI/PstI restriction endonuclease" evidence="1">
    <location>
        <begin position="157"/>
        <end position="311"/>
    </location>
</feature>
<dbReference type="HOGENOM" id="CLU_074525_0_0_7"/>
<dbReference type="Pfam" id="PF17728">
    <property type="entry name" value="BsuBI_PstI_RE_N"/>
    <property type="match status" value="1"/>
</dbReference>
<evidence type="ECO:0000259" key="1">
    <source>
        <dbReference type="Pfam" id="PF06616"/>
    </source>
</evidence>
<dbReference type="EMBL" id="AZHX01001204">
    <property type="protein sequence ID" value="ETX04503.1"/>
    <property type="molecule type" value="Genomic_DNA"/>
</dbReference>
<dbReference type="Proteomes" id="UP000019140">
    <property type="component" value="Unassembled WGS sequence"/>
</dbReference>
<protein>
    <recommendedName>
        <fullName evidence="5">Restriction endonuclease BsuBI</fullName>
    </recommendedName>
</protein>
<evidence type="ECO:0000313" key="4">
    <source>
        <dbReference type="Proteomes" id="UP000019140"/>
    </source>
</evidence>
<feature type="domain" description="BsuBI/PstI restriction endonuclease HTH" evidence="2">
    <location>
        <begin position="12"/>
        <end position="124"/>
    </location>
</feature>
<proteinExistence type="predicted"/>
<dbReference type="Gene3D" id="1.10.10.1820">
    <property type="entry name" value="BsuBI/PstI restriction endonuclease-like"/>
    <property type="match status" value="1"/>
</dbReference>
<dbReference type="AlphaFoldDB" id="W4M2V9"/>